<feature type="transmembrane region" description="Helical" evidence="9">
    <location>
        <begin position="358"/>
        <end position="380"/>
    </location>
</feature>
<feature type="transmembrane region" description="Helical" evidence="9">
    <location>
        <begin position="440"/>
        <end position="461"/>
    </location>
</feature>
<gene>
    <name evidence="10" type="ORF">P8C59_008951</name>
</gene>
<dbReference type="InterPro" id="IPR051629">
    <property type="entry name" value="Sulfite_efflux_TDT"/>
</dbReference>
<keyword evidence="7 9" id="KW-0472">Membrane</keyword>
<evidence type="ECO:0000256" key="1">
    <source>
        <dbReference type="ARBA" id="ARBA00004651"/>
    </source>
</evidence>
<dbReference type="AlphaFoldDB" id="A0AAD9ICH1"/>
<evidence type="ECO:0000256" key="6">
    <source>
        <dbReference type="ARBA" id="ARBA00022989"/>
    </source>
</evidence>
<dbReference type="CDD" id="cd09318">
    <property type="entry name" value="TDT_SSU1"/>
    <property type="match status" value="1"/>
</dbReference>
<evidence type="ECO:0000256" key="5">
    <source>
        <dbReference type="ARBA" id="ARBA00022692"/>
    </source>
</evidence>
<dbReference type="EMBL" id="JAQQPM010000008">
    <property type="protein sequence ID" value="KAK2074770.1"/>
    <property type="molecule type" value="Genomic_DNA"/>
</dbReference>
<feature type="transmembrane region" description="Helical" evidence="9">
    <location>
        <begin position="467"/>
        <end position="492"/>
    </location>
</feature>
<feature type="transmembrane region" description="Helical" evidence="9">
    <location>
        <begin position="226"/>
        <end position="252"/>
    </location>
</feature>
<dbReference type="InterPro" id="IPR038665">
    <property type="entry name" value="Voltage-dep_anion_channel_sf"/>
</dbReference>
<feature type="region of interest" description="Disordered" evidence="8">
    <location>
        <begin position="1"/>
        <end position="124"/>
    </location>
</feature>
<dbReference type="GO" id="GO:0000319">
    <property type="term" value="F:sulfite transmembrane transporter activity"/>
    <property type="evidence" value="ECO:0007669"/>
    <property type="project" value="TreeGrafter"/>
</dbReference>
<feature type="compositionally biased region" description="Pro residues" evidence="8">
    <location>
        <begin position="12"/>
        <end position="23"/>
    </location>
</feature>
<dbReference type="InterPro" id="IPR004695">
    <property type="entry name" value="SLAC1/Mae1/Ssu1/TehA"/>
</dbReference>
<dbReference type="GO" id="GO:0005886">
    <property type="term" value="C:plasma membrane"/>
    <property type="evidence" value="ECO:0007669"/>
    <property type="project" value="UniProtKB-SubCell"/>
</dbReference>
<evidence type="ECO:0000256" key="2">
    <source>
        <dbReference type="ARBA" id="ARBA00008566"/>
    </source>
</evidence>
<feature type="compositionally biased region" description="Low complexity" evidence="8">
    <location>
        <begin position="96"/>
        <end position="110"/>
    </location>
</feature>
<evidence type="ECO:0000256" key="4">
    <source>
        <dbReference type="ARBA" id="ARBA00022475"/>
    </source>
</evidence>
<comment type="subcellular location">
    <subcellularLocation>
        <location evidence="1">Cell membrane</location>
        <topology evidence="1">Multi-pass membrane protein</topology>
    </subcellularLocation>
</comment>
<feature type="transmembrane region" description="Helical" evidence="9">
    <location>
        <begin position="292"/>
        <end position="314"/>
    </location>
</feature>
<evidence type="ECO:0000313" key="10">
    <source>
        <dbReference type="EMBL" id="KAK2074770.1"/>
    </source>
</evidence>
<evidence type="ECO:0000256" key="8">
    <source>
        <dbReference type="SAM" id="MobiDB-lite"/>
    </source>
</evidence>
<accession>A0AAD9ICH1</accession>
<name>A0AAD9ICH1_9PEZI</name>
<keyword evidence="3" id="KW-0813">Transport</keyword>
<keyword evidence="11" id="KW-1185">Reference proteome</keyword>
<dbReference type="PANTHER" id="PTHR31686">
    <property type="match status" value="1"/>
</dbReference>
<comment type="caution">
    <text evidence="10">The sequence shown here is derived from an EMBL/GenBank/DDBJ whole genome shotgun (WGS) entry which is preliminary data.</text>
</comment>
<organism evidence="10 11">
    <name type="scientific">Phyllachora maydis</name>
    <dbReference type="NCBI Taxonomy" id="1825666"/>
    <lineage>
        <taxon>Eukaryota</taxon>
        <taxon>Fungi</taxon>
        <taxon>Dikarya</taxon>
        <taxon>Ascomycota</taxon>
        <taxon>Pezizomycotina</taxon>
        <taxon>Sordariomycetes</taxon>
        <taxon>Sordariomycetidae</taxon>
        <taxon>Phyllachorales</taxon>
        <taxon>Phyllachoraceae</taxon>
        <taxon>Phyllachora</taxon>
    </lineage>
</organism>
<feature type="transmembrane region" description="Helical" evidence="9">
    <location>
        <begin position="149"/>
        <end position="167"/>
    </location>
</feature>
<evidence type="ECO:0008006" key="12">
    <source>
        <dbReference type="Google" id="ProtNLM"/>
    </source>
</evidence>
<feature type="transmembrane region" description="Helical" evidence="9">
    <location>
        <begin position="182"/>
        <end position="205"/>
    </location>
</feature>
<keyword evidence="5 9" id="KW-0812">Transmembrane</keyword>
<comment type="similarity">
    <text evidence="2">Belongs to the tellurite-resistance/dicarboxylate transporter (TDT) family.</text>
</comment>
<feature type="transmembrane region" description="Helical" evidence="9">
    <location>
        <begin position="400"/>
        <end position="428"/>
    </location>
</feature>
<evidence type="ECO:0000256" key="3">
    <source>
        <dbReference type="ARBA" id="ARBA00022448"/>
    </source>
</evidence>
<reference evidence="10" key="1">
    <citation type="journal article" date="2023" name="Mol. Plant Microbe Interact.">
        <title>Elucidating the Obligate Nature and Biological Capacity of an Invasive Fungal Corn Pathogen.</title>
        <authorList>
            <person name="MacCready J.S."/>
            <person name="Roggenkamp E.M."/>
            <person name="Gdanetz K."/>
            <person name="Chilvers M.I."/>
        </authorList>
    </citation>
    <scope>NUCLEOTIDE SEQUENCE</scope>
    <source>
        <strain evidence="10">PM02</strain>
    </source>
</reference>
<dbReference type="PANTHER" id="PTHR31686:SF1">
    <property type="entry name" value="SULFITE EFFLUX PUMP SSU1"/>
    <property type="match status" value="1"/>
</dbReference>
<dbReference type="Gene3D" id="1.50.10.150">
    <property type="entry name" value="Voltage-dependent anion channel"/>
    <property type="match status" value="1"/>
</dbReference>
<dbReference type="Pfam" id="PF03595">
    <property type="entry name" value="SLAC1"/>
    <property type="match status" value="1"/>
</dbReference>
<feature type="transmembrane region" description="Helical" evidence="9">
    <location>
        <begin position="258"/>
        <end position="280"/>
    </location>
</feature>
<keyword evidence="4" id="KW-1003">Cell membrane</keyword>
<evidence type="ECO:0000256" key="9">
    <source>
        <dbReference type="SAM" id="Phobius"/>
    </source>
</evidence>
<feature type="compositionally biased region" description="Basic and acidic residues" evidence="8">
    <location>
        <begin position="111"/>
        <end position="122"/>
    </location>
</feature>
<protein>
    <recommendedName>
        <fullName evidence="12">C4-dicarboxylate transporter/malic acid transport protein</fullName>
    </recommendedName>
</protein>
<proteinExistence type="inferred from homology"/>
<keyword evidence="6 9" id="KW-1133">Transmembrane helix</keyword>
<dbReference type="Proteomes" id="UP001217918">
    <property type="component" value="Unassembled WGS sequence"/>
</dbReference>
<evidence type="ECO:0000313" key="11">
    <source>
        <dbReference type="Proteomes" id="UP001217918"/>
    </source>
</evidence>
<feature type="transmembrane region" description="Helical" evidence="9">
    <location>
        <begin position="320"/>
        <end position="346"/>
    </location>
</feature>
<evidence type="ECO:0000256" key="7">
    <source>
        <dbReference type="ARBA" id="ARBA00023136"/>
    </source>
</evidence>
<sequence>MADMSYNVFPNVFPPAAPPPPPPPRDEARMASAGLAGPSPHRHIGSAPEAAHHPRPGQMPPEFSERQLPVPPGPDRRDVESGSYPAVATEHASWELSKTASSLASPSTSPREVKSPDGRAEASSRPVLRLVEPLDHGFRALVQRFDLKWYGSTMGTGIVALILFQLARAHPSAQAPLTHMSYFFFFVNAVLFTAILLMTILRYVLYPRLFIFMMKDPGQSMYWGTVPMGFATLVSMSANVIANGAGAGAAVINLIWGLWWLDAVVSVGTALIVPFLLTTIHPMPSLSGMTAGWLLPVVAPIVASATGATVAAILAPDAALVTIIASYALLGLGLCTGLTIIAVYFLRLSLHKLPPLPHLASVFLPIGALGQAGFSAMQLGAQAVRVFPQTNTLPAAGPALAAYVLYVLGFILALVLWGFALLWVFFAAVTVTSRKYPFGLGWWAFTFPLGTVALSSLTMGLELPSVFFRVVGTLLGIVVMLNWGMVTSMIMFKVATGKKFDVFKAPELTGEHNVRK</sequence>